<accession>A0A841J0R9</accession>
<sequence>SRSSSGYFLGAAMTLILPRNESLHQTRHETIGGSYVAMAGLCDIVAAEVWLRTLQCGPTLPQSTQHVLLTEGDR</sequence>
<organism evidence="1 2">
    <name type="scientific">Nocardiopsis algeriensis</name>
    <dbReference type="NCBI Taxonomy" id="1478215"/>
    <lineage>
        <taxon>Bacteria</taxon>
        <taxon>Bacillati</taxon>
        <taxon>Actinomycetota</taxon>
        <taxon>Actinomycetes</taxon>
        <taxon>Streptosporangiales</taxon>
        <taxon>Nocardiopsidaceae</taxon>
        <taxon>Nocardiopsis</taxon>
    </lineage>
</organism>
<dbReference type="Proteomes" id="UP000536604">
    <property type="component" value="Unassembled WGS sequence"/>
</dbReference>
<keyword evidence="2" id="KW-1185">Reference proteome</keyword>
<evidence type="ECO:0000313" key="2">
    <source>
        <dbReference type="Proteomes" id="UP000536604"/>
    </source>
</evidence>
<feature type="non-terminal residue" evidence="1">
    <location>
        <position position="1"/>
    </location>
</feature>
<proteinExistence type="predicted"/>
<dbReference type="AlphaFoldDB" id="A0A841J0R9"/>
<dbReference type="EMBL" id="JACHJO010000020">
    <property type="protein sequence ID" value="MBB6122275.1"/>
    <property type="molecule type" value="Genomic_DNA"/>
</dbReference>
<gene>
    <name evidence="1" type="ORF">FHS13_004264</name>
</gene>
<evidence type="ECO:0000313" key="1">
    <source>
        <dbReference type="EMBL" id="MBB6122275.1"/>
    </source>
</evidence>
<protein>
    <submittedName>
        <fullName evidence="1">Uncharacterized protein</fullName>
    </submittedName>
</protein>
<reference evidence="1 2" key="1">
    <citation type="submission" date="2020-08" db="EMBL/GenBank/DDBJ databases">
        <title>Genomic Encyclopedia of Type Strains, Phase III (KMG-III): the genomes of soil and plant-associated and newly described type strains.</title>
        <authorList>
            <person name="Whitman W."/>
        </authorList>
    </citation>
    <scope>NUCLEOTIDE SEQUENCE [LARGE SCALE GENOMIC DNA]</scope>
    <source>
        <strain evidence="1 2">CECT 8712</strain>
    </source>
</reference>
<comment type="caution">
    <text evidence="1">The sequence shown here is derived from an EMBL/GenBank/DDBJ whole genome shotgun (WGS) entry which is preliminary data.</text>
</comment>
<name>A0A841J0R9_9ACTN</name>